<keyword evidence="4" id="KW-1185">Reference proteome</keyword>
<dbReference type="AlphaFoldDB" id="A0A1Y2FT70"/>
<comment type="caution">
    <text evidence="3">The sequence shown here is derived from an EMBL/GenBank/DDBJ whole genome shotgun (WGS) entry which is preliminary data.</text>
</comment>
<name>A0A1Y2FT70_9FUNG</name>
<reference evidence="3 4" key="1">
    <citation type="submission" date="2016-08" db="EMBL/GenBank/DDBJ databases">
        <title>A Parts List for Fungal Cellulosomes Revealed by Comparative Genomics.</title>
        <authorList>
            <consortium name="DOE Joint Genome Institute"/>
            <person name="Haitjema C.H."/>
            <person name="Gilmore S.P."/>
            <person name="Henske J.K."/>
            <person name="Solomon K.V."/>
            <person name="De Groot R."/>
            <person name="Kuo A."/>
            <person name="Mondo S.J."/>
            <person name="Salamov A.A."/>
            <person name="Labutti K."/>
            <person name="Zhao Z."/>
            <person name="Chiniquy J."/>
            <person name="Barry K."/>
            <person name="Brewer H.M."/>
            <person name="Purvine S.O."/>
            <person name="Wright A.T."/>
            <person name="Boxma B."/>
            <person name="Van Alen T."/>
            <person name="Hackstein J.H."/>
            <person name="Baker S.E."/>
            <person name="Grigoriev I.V."/>
            <person name="O'Malley M.A."/>
        </authorList>
    </citation>
    <scope>NUCLEOTIDE SEQUENCE [LARGE SCALE GENOMIC DNA]</scope>
    <source>
        <strain evidence="3 4">G1</strain>
    </source>
</reference>
<dbReference type="Proteomes" id="UP000193920">
    <property type="component" value="Unassembled WGS sequence"/>
</dbReference>
<dbReference type="EMBL" id="MCOG01000001">
    <property type="protein sequence ID" value="ORY87192.1"/>
    <property type="molecule type" value="Genomic_DNA"/>
</dbReference>
<dbReference type="Gene3D" id="3.40.33.10">
    <property type="entry name" value="CAP"/>
    <property type="match status" value="1"/>
</dbReference>
<dbReference type="PRINTS" id="PR00837">
    <property type="entry name" value="V5TPXLIKE"/>
</dbReference>
<gene>
    <name evidence="3" type="ORF">LY90DRAFT_696629</name>
</gene>
<evidence type="ECO:0000259" key="2">
    <source>
        <dbReference type="SMART" id="SM00198"/>
    </source>
</evidence>
<accession>A0A1Y2FT70</accession>
<dbReference type="Pfam" id="PF00188">
    <property type="entry name" value="CAP"/>
    <property type="match status" value="1"/>
</dbReference>
<dbReference type="PROSITE" id="PS01009">
    <property type="entry name" value="CRISP_1"/>
    <property type="match status" value="1"/>
</dbReference>
<dbReference type="InterPro" id="IPR035940">
    <property type="entry name" value="CAP_sf"/>
</dbReference>
<dbReference type="SMART" id="SM00198">
    <property type="entry name" value="SCP"/>
    <property type="match status" value="1"/>
</dbReference>
<feature type="compositionally biased region" description="Basic and acidic residues" evidence="1">
    <location>
        <begin position="133"/>
        <end position="153"/>
    </location>
</feature>
<sequence>MKDLSWDDTIAKGAQEYADECNGMVHSKSSYGENLAGASYNDVTKLFELWMGEKKDFDESGYRAKFLSSSYNGKAIGHYSQIVWAANSKLGCGYAYCSNISLSYLLVCRYETGNYINQQVYAEPTSTSTIDDPNLKNEDTTTKDSPTNKDEDKDSAESIYKLSFKMILFSIFLTIYILI</sequence>
<evidence type="ECO:0000256" key="1">
    <source>
        <dbReference type="SAM" id="MobiDB-lite"/>
    </source>
</evidence>
<feature type="domain" description="SCP" evidence="2">
    <location>
        <begin position="1"/>
        <end position="117"/>
    </location>
</feature>
<proteinExistence type="predicted"/>
<organism evidence="3 4">
    <name type="scientific">Neocallimastix californiae</name>
    <dbReference type="NCBI Taxonomy" id="1754190"/>
    <lineage>
        <taxon>Eukaryota</taxon>
        <taxon>Fungi</taxon>
        <taxon>Fungi incertae sedis</taxon>
        <taxon>Chytridiomycota</taxon>
        <taxon>Chytridiomycota incertae sedis</taxon>
        <taxon>Neocallimastigomycetes</taxon>
        <taxon>Neocallimastigales</taxon>
        <taxon>Neocallimastigaceae</taxon>
        <taxon>Neocallimastix</taxon>
    </lineage>
</organism>
<dbReference type="GO" id="GO:0005576">
    <property type="term" value="C:extracellular region"/>
    <property type="evidence" value="ECO:0007669"/>
    <property type="project" value="InterPro"/>
</dbReference>
<dbReference type="STRING" id="1754190.A0A1Y2FT70"/>
<dbReference type="PANTHER" id="PTHR10334">
    <property type="entry name" value="CYSTEINE-RICH SECRETORY PROTEIN-RELATED"/>
    <property type="match status" value="1"/>
</dbReference>
<evidence type="ECO:0000313" key="3">
    <source>
        <dbReference type="EMBL" id="ORY87192.1"/>
    </source>
</evidence>
<dbReference type="InterPro" id="IPR002413">
    <property type="entry name" value="V5_allergen-like"/>
</dbReference>
<dbReference type="PRINTS" id="PR00838">
    <property type="entry name" value="V5ALLERGEN"/>
</dbReference>
<dbReference type="InterPro" id="IPR001283">
    <property type="entry name" value="CRISP-related"/>
</dbReference>
<dbReference type="SUPFAM" id="SSF55797">
    <property type="entry name" value="PR-1-like"/>
    <property type="match status" value="1"/>
</dbReference>
<dbReference type="OrthoDB" id="2128882at2759"/>
<dbReference type="InterPro" id="IPR014044">
    <property type="entry name" value="CAP_dom"/>
</dbReference>
<evidence type="ECO:0000313" key="4">
    <source>
        <dbReference type="Proteomes" id="UP000193920"/>
    </source>
</evidence>
<dbReference type="InterPro" id="IPR018244">
    <property type="entry name" value="Allrgn_V5/Tpx1_CS"/>
</dbReference>
<feature type="region of interest" description="Disordered" evidence="1">
    <location>
        <begin position="125"/>
        <end position="153"/>
    </location>
</feature>
<protein>
    <submittedName>
        <fullName evidence="3">PR-1-like protein</fullName>
    </submittedName>
</protein>